<dbReference type="Proteomes" id="UP000625711">
    <property type="component" value="Unassembled WGS sequence"/>
</dbReference>
<dbReference type="EMBL" id="JAACXV010000173">
    <property type="protein sequence ID" value="KAF7282455.1"/>
    <property type="molecule type" value="Genomic_DNA"/>
</dbReference>
<reference evidence="1" key="1">
    <citation type="submission" date="2020-08" db="EMBL/GenBank/DDBJ databases">
        <title>Genome sequencing and assembly of the red palm weevil Rhynchophorus ferrugineus.</title>
        <authorList>
            <person name="Dias G.B."/>
            <person name="Bergman C.M."/>
            <person name="Manee M."/>
        </authorList>
    </citation>
    <scope>NUCLEOTIDE SEQUENCE</scope>
    <source>
        <strain evidence="1">AA-2017</strain>
        <tissue evidence="1">Whole larva</tissue>
    </source>
</reference>
<evidence type="ECO:0000313" key="2">
    <source>
        <dbReference type="Proteomes" id="UP000625711"/>
    </source>
</evidence>
<dbReference type="Gene3D" id="3.40.50.300">
    <property type="entry name" value="P-loop containing nucleotide triphosphate hydrolases"/>
    <property type="match status" value="2"/>
</dbReference>
<name>A0A834IKC5_RHYFE</name>
<evidence type="ECO:0000313" key="1">
    <source>
        <dbReference type="EMBL" id="KAF7282455.1"/>
    </source>
</evidence>
<comment type="caution">
    <text evidence="1">The sequence shown here is derived from an EMBL/GenBank/DDBJ whole genome shotgun (WGS) entry which is preliminary data.</text>
</comment>
<accession>A0A834IKC5</accession>
<proteinExistence type="predicted"/>
<gene>
    <name evidence="1" type="ORF">GWI33_002634</name>
</gene>
<dbReference type="AlphaFoldDB" id="A0A834IKC5"/>
<dbReference type="InterPro" id="IPR027417">
    <property type="entry name" value="P-loop_NTPase"/>
</dbReference>
<sequence>MSGKVKSAVEDINNHGFFQYKSMAEDVKILETVNVDDLKLYLPPAVGQDAPYIKNMLYKYLESEFPKSSRTTVYSIPRDFTKAGEKQACHAEHASYAGYSNRNQRLGKLMIREHDFVVFVKYEECFFILLIEVKSTNDRSTIKENIEITADAKIIKNNKRSAQHQLRDHLEMLRNGLGYDVDHEIQCYIMWPFLGEYTKDPKHQVVKRWADDKNLHVFENVIAKQEYFNEWFAKVVLGSNTCHHETFGQLLKRYIILSCGVFMDEIDKNMLALLTQQQLELLNSDACQTKGSLVVHGIAGTGKTLLILKKLQLLYENNLLNDDNRALYICYWPGIRCDVENRLKSMGIDRYVDTTRFFITANDFMKNNKNKYKHIFMDEAEAIILSFQKEIVQNTFYQIYKAYHHGNCAIEDCSLISWEAYNRYSISTLIKLHVDQKIQWGELWFMVDTNQALMFLPKHSPEILKRPQIVLNKVIRSTKRICNFFSTITNNIPSEHYLNFPKYPDEPPIYWVQRGANVTQTVSEVLVDLCSTKGIKPSDICVIPFLQNEMLSKEAINSQICQKFVEMAFKPEGVTDVENFLNNKAPNEFLIAWALRVKGLEFKVVVMVIDEDQFDKQDPDDRRKLYVIASRSTCMLVVISDDNIKSSSDLCSSFEDYCFNIKFQPQNAINCR</sequence>
<organism evidence="1 2">
    <name type="scientific">Rhynchophorus ferrugineus</name>
    <name type="common">Red palm weevil</name>
    <name type="synonym">Curculio ferrugineus</name>
    <dbReference type="NCBI Taxonomy" id="354439"/>
    <lineage>
        <taxon>Eukaryota</taxon>
        <taxon>Metazoa</taxon>
        <taxon>Ecdysozoa</taxon>
        <taxon>Arthropoda</taxon>
        <taxon>Hexapoda</taxon>
        <taxon>Insecta</taxon>
        <taxon>Pterygota</taxon>
        <taxon>Neoptera</taxon>
        <taxon>Endopterygota</taxon>
        <taxon>Coleoptera</taxon>
        <taxon>Polyphaga</taxon>
        <taxon>Cucujiformia</taxon>
        <taxon>Curculionidae</taxon>
        <taxon>Dryophthorinae</taxon>
        <taxon>Rhynchophorus</taxon>
    </lineage>
</organism>
<dbReference type="OrthoDB" id="8177873at2759"/>
<dbReference type="SUPFAM" id="SSF52540">
    <property type="entry name" value="P-loop containing nucleoside triphosphate hydrolases"/>
    <property type="match status" value="1"/>
</dbReference>
<protein>
    <submittedName>
        <fullName evidence="1">Uncharacterized protein</fullName>
    </submittedName>
</protein>
<keyword evidence="2" id="KW-1185">Reference proteome</keyword>